<evidence type="ECO:0000313" key="3">
    <source>
        <dbReference type="Proteomes" id="UP000007129"/>
    </source>
</evidence>
<dbReference type="InterPro" id="IPR010775">
    <property type="entry name" value="DUF1365"/>
</dbReference>
<dbReference type="PANTHER" id="PTHR33973:SF4">
    <property type="entry name" value="OS07G0153300 PROTEIN"/>
    <property type="match status" value="1"/>
</dbReference>
<dbReference type="Proteomes" id="UP000007129">
    <property type="component" value="Unassembled WGS sequence"/>
</dbReference>
<dbReference type="InParanoid" id="K2QQM1"/>
<dbReference type="OrthoDB" id="3340520at2759"/>
<evidence type="ECO:0000256" key="1">
    <source>
        <dbReference type="SAM" id="Phobius"/>
    </source>
</evidence>
<dbReference type="Pfam" id="PF07103">
    <property type="entry name" value="DUF1365"/>
    <property type="match status" value="1"/>
</dbReference>
<proteinExistence type="predicted"/>
<dbReference type="PANTHER" id="PTHR33973">
    <property type="entry name" value="OS07G0153300 PROTEIN"/>
    <property type="match status" value="1"/>
</dbReference>
<protein>
    <submittedName>
        <fullName evidence="2">Uncharacterized protein</fullName>
    </submittedName>
</protein>
<comment type="caution">
    <text evidence="2">The sequence shown here is derived from an EMBL/GenBank/DDBJ whole genome shotgun (WGS) entry which is preliminary data.</text>
</comment>
<dbReference type="VEuPathDB" id="FungiDB:MPH_10704"/>
<accession>K2QQM1</accession>
<dbReference type="HOGENOM" id="CLU_1166021_0_0_1"/>
<keyword evidence="1" id="KW-0472">Membrane</keyword>
<sequence>MSSAAVRFTSSARSGLPLSKLVVTLTIVCCIQAFLGLPWNVVAACYSTWALICCGRLLSGDTTAIFDGLLFVTVLTLSNATLLWASLDSFSAYLHSVLPVILSAFLVAAFLISGVFYKSQREEQQKQAEDVEPTKHCRPLIFPCRTTHARMFPKKHSFAYSYLLAGVPVGPKQHHGRYGSMLSVDNNLKPWPANRKGWFHIQGSDYLDRGNENLDLNGKLTQYLRSQVCSQSSPLYTR</sequence>
<name>K2QQM1_MACPH</name>
<gene>
    <name evidence="2" type="ORF">MPH_10704</name>
</gene>
<keyword evidence="1" id="KW-0812">Transmembrane</keyword>
<dbReference type="AlphaFoldDB" id="K2QQM1"/>
<dbReference type="EMBL" id="AHHD01000456">
    <property type="protein sequence ID" value="EKG12221.1"/>
    <property type="molecule type" value="Genomic_DNA"/>
</dbReference>
<feature type="transmembrane region" description="Helical" evidence="1">
    <location>
        <begin position="65"/>
        <end position="87"/>
    </location>
</feature>
<organism evidence="2 3">
    <name type="scientific">Macrophomina phaseolina (strain MS6)</name>
    <name type="common">Charcoal rot fungus</name>
    <dbReference type="NCBI Taxonomy" id="1126212"/>
    <lineage>
        <taxon>Eukaryota</taxon>
        <taxon>Fungi</taxon>
        <taxon>Dikarya</taxon>
        <taxon>Ascomycota</taxon>
        <taxon>Pezizomycotina</taxon>
        <taxon>Dothideomycetes</taxon>
        <taxon>Dothideomycetes incertae sedis</taxon>
        <taxon>Botryosphaeriales</taxon>
        <taxon>Botryosphaeriaceae</taxon>
        <taxon>Macrophomina</taxon>
    </lineage>
</organism>
<keyword evidence="1" id="KW-1133">Transmembrane helix</keyword>
<feature type="transmembrane region" description="Helical" evidence="1">
    <location>
        <begin position="93"/>
        <end position="117"/>
    </location>
</feature>
<reference evidence="2 3" key="1">
    <citation type="journal article" date="2012" name="BMC Genomics">
        <title>Tools to kill: Genome of one of the most destructive plant pathogenic fungi Macrophomina phaseolina.</title>
        <authorList>
            <person name="Islam M.S."/>
            <person name="Haque M.S."/>
            <person name="Islam M.M."/>
            <person name="Emdad E.M."/>
            <person name="Halim A."/>
            <person name="Hossen Q.M.M."/>
            <person name="Hossain M.Z."/>
            <person name="Ahmed B."/>
            <person name="Rahim S."/>
            <person name="Rahman M.S."/>
            <person name="Alam M.M."/>
            <person name="Hou S."/>
            <person name="Wan X."/>
            <person name="Saito J.A."/>
            <person name="Alam M."/>
        </authorList>
    </citation>
    <scope>NUCLEOTIDE SEQUENCE [LARGE SCALE GENOMIC DNA]</scope>
    <source>
        <strain evidence="2 3">MS6</strain>
    </source>
</reference>
<evidence type="ECO:0000313" key="2">
    <source>
        <dbReference type="EMBL" id="EKG12221.1"/>
    </source>
</evidence>
<feature type="transmembrane region" description="Helical" evidence="1">
    <location>
        <begin position="16"/>
        <end position="35"/>
    </location>
</feature>